<protein>
    <recommendedName>
        <fullName evidence="4 11">Diacylglycerol O-acyltransferase</fullName>
        <ecNumber evidence="4 11">2.3.1.20</ecNumber>
    </recommendedName>
</protein>
<dbReference type="GO" id="GO:0071731">
    <property type="term" value="P:response to nitric oxide"/>
    <property type="evidence" value="ECO:0007669"/>
    <property type="project" value="TreeGrafter"/>
</dbReference>
<dbReference type="InterPro" id="IPR002912">
    <property type="entry name" value="ACT_dom"/>
</dbReference>
<reference evidence="13 14" key="1">
    <citation type="submission" date="2020-08" db="EMBL/GenBank/DDBJ databases">
        <title>Sequencing the genomes of 1000 actinobacteria strains.</title>
        <authorList>
            <person name="Klenk H.-P."/>
        </authorList>
    </citation>
    <scope>NUCLEOTIDE SEQUENCE [LARGE SCALE GENOMIC DNA]</scope>
    <source>
        <strain evidence="13 14">DSM 45258</strain>
    </source>
</reference>
<dbReference type="InterPro" id="IPR004255">
    <property type="entry name" value="O-acyltransferase_WSD1_N"/>
</dbReference>
<organism evidence="13 14">
    <name type="scientific">Hoyosella altamirensis</name>
    <dbReference type="NCBI Taxonomy" id="616997"/>
    <lineage>
        <taxon>Bacteria</taxon>
        <taxon>Bacillati</taxon>
        <taxon>Actinomycetota</taxon>
        <taxon>Actinomycetes</taxon>
        <taxon>Mycobacteriales</taxon>
        <taxon>Hoyosellaceae</taxon>
        <taxon>Hoyosella</taxon>
    </lineage>
</organism>
<comment type="pathway">
    <text evidence="1 11">Glycerolipid metabolism; triacylglycerol biosynthesis.</text>
</comment>
<accession>A0A839RJI9</accession>
<dbReference type="OrthoDB" id="9810950at2"/>
<dbReference type="InterPro" id="IPR023213">
    <property type="entry name" value="CAT-like_dom_sf"/>
</dbReference>
<evidence type="ECO:0000256" key="8">
    <source>
        <dbReference type="ARBA" id="ARBA00023098"/>
    </source>
</evidence>
<comment type="pathway">
    <text evidence="2">Lipid metabolism.</text>
</comment>
<proteinExistence type="inferred from homology"/>
<keyword evidence="8 11" id="KW-0443">Lipid metabolism</keyword>
<dbReference type="GO" id="GO:0004144">
    <property type="term" value="F:diacylglycerol O-acyltransferase activity"/>
    <property type="evidence" value="ECO:0007669"/>
    <property type="project" value="UniProtKB-EC"/>
</dbReference>
<evidence type="ECO:0000259" key="12">
    <source>
        <dbReference type="PROSITE" id="PS51671"/>
    </source>
</evidence>
<dbReference type="AlphaFoldDB" id="A0A839RJI9"/>
<keyword evidence="6 11" id="KW-0808">Transferase</keyword>
<dbReference type="PROSITE" id="PS51671">
    <property type="entry name" value="ACT"/>
    <property type="match status" value="1"/>
</dbReference>
<dbReference type="RefSeq" id="WP_083962378.1">
    <property type="nucleotide sequence ID" value="NZ_BDDI01000010.1"/>
</dbReference>
<comment type="similarity">
    <text evidence="3 11">Belongs to the long-chain O-acyltransferase family.</text>
</comment>
<dbReference type="GO" id="GO:0051701">
    <property type="term" value="P:biological process involved in interaction with host"/>
    <property type="evidence" value="ECO:0007669"/>
    <property type="project" value="TreeGrafter"/>
</dbReference>
<dbReference type="GO" id="GO:0006071">
    <property type="term" value="P:glycerol metabolic process"/>
    <property type="evidence" value="ECO:0007669"/>
    <property type="project" value="UniProtKB-KW"/>
</dbReference>
<dbReference type="Gene3D" id="3.30.559.10">
    <property type="entry name" value="Chloramphenicol acetyltransferase-like domain"/>
    <property type="match status" value="1"/>
</dbReference>
<dbReference type="InterPro" id="IPR045865">
    <property type="entry name" value="ACT-like_dom_sf"/>
</dbReference>
<sequence length="696" mass="75014">MEWEQIFDEGHTWRVRAQLADRPGSLAQVAARLSERRCNLLSVTVLPVSAWAEAGSVMDEFVLRAPIELDATDIAALITGDGVECVGITTASVNGLVDSETAVLRAGLAALTGKVPVPDAITRLLNADSVSLETMPDEPFDSVVLSENGHVAHIPLDSRHCIVAIREWAPFADGEVARVGALLDLVSEPEPPLPEAPRSVARVPEAACTTRQLSSLDVQFLNAENDTTFLHVGGLTLLDPSGLPGGQLTVDEVRNVIRSRLHLIGPLRWRLRKVPLGLDFPYWDDTIDPDLGYHIRAISVPAPGTETQLCDLVAELSAQQLDRSRPLWEFYLISGLEDGKQALYSKVHHAVIDGVSGAEVMAAVMDLTPEPFRVPPASETVTQHAAPSMMSMLKTGAMKSALRPVASARQVRRVVPHLLDIPGVGALPGAARAGRGAKRLLRRTVESVPRPGTPPKVVFNERITAARSFAYASVPLSDVKSVKNALGFTVNDVVMSLCTTALRQWLLDHDALPDAPIVVGMPVSVRTAEQHGTAGNQISFMPTTLPTHEPDPKRRLELIRPVLNAAKTRFSSAPASLLHDVTAMIPQLLDGIITRTVFRAATSIAMPFNLLISNVPGPQLPLYVAGARVLANYPVSVISDISGAINITVMSYDGHLDFGILACPSVIPDVESFRHYLEQALKELRVLAEVDTLSVN</sequence>
<evidence type="ECO:0000256" key="3">
    <source>
        <dbReference type="ARBA" id="ARBA00009587"/>
    </source>
</evidence>
<dbReference type="PANTHER" id="PTHR31650">
    <property type="entry name" value="O-ACYLTRANSFERASE (WSD1-LIKE) FAMILY PROTEIN"/>
    <property type="match status" value="1"/>
</dbReference>
<evidence type="ECO:0000313" key="13">
    <source>
        <dbReference type="EMBL" id="MBB3036620.1"/>
    </source>
</evidence>
<dbReference type="InterPro" id="IPR014292">
    <property type="entry name" value="Acyl_transf_WS/DGAT"/>
</dbReference>
<dbReference type="EMBL" id="JACHWS010000001">
    <property type="protein sequence ID" value="MBB3036620.1"/>
    <property type="molecule type" value="Genomic_DNA"/>
</dbReference>
<evidence type="ECO:0000313" key="14">
    <source>
        <dbReference type="Proteomes" id="UP000567922"/>
    </source>
</evidence>
<keyword evidence="5 11" id="KW-0444">Lipid biosynthesis</keyword>
<dbReference type="SUPFAM" id="SSF52777">
    <property type="entry name" value="CoA-dependent acyltransferases"/>
    <property type="match status" value="1"/>
</dbReference>
<dbReference type="PANTHER" id="PTHR31650:SF1">
    <property type="entry name" value="WAX ESTER SYNTHASE_DIACYLGLYCEROL ACYLTRANSFERASE 4-RELATED"/>
    <property type="match status" value="1"/>
</dbReference>
<dbReference type="Proteomes" id="UP000567922">
    <property type="component" value="Unassembled WGS sequence"/>
</dbReference>
<gene>
    <name evidence="13" type="ORF">FHU29_001054</name>
</gene>
<comment type="catalytic activity">
    <reaction evidence="10 11">
        <text>an acyl-CoA + a 1,2-diacyl-sn-glycerol = a triacyl-sn-glycerol + CoA</text>
        <dbReference type="Rhea" id="RHEA:10868"/>
        <dbReference type="ChEBI" id="CHEBI:17815"/>
        <dbReference type="ChEBI" id="CHEBI:57287"/>
        <dbReference type="ChEBI" id="CHEBI:58342"/>
        <dbReference type="ChEBI" id="CHEBI:64615"/>
        <dbReference type="EC" id="2.3.1.20"/>
    </reaction>
</comment>
<dbReference type="InterPro" id="IPR045034">
    <property type="entry name" value="O-acyltransferase_WSD1-like"/>
</dbReference>
<evidence type="ECO:0000256" key="6">
    <source>
        <dbReference type="ARBA" id="ARBA00022679"/>
    </source>
</evidence>
<dbReference type="GO" id="GO:0001666">
    <property type="term" value="P:response to hypoxia"/>
    <property type="evidence" value="ECO:0007669"/>
    <property type="project" value="TreeGrafter"/>
</dbReference>
<feature type="domain" description="ACT" evidence="12">
    <location>
        <begin position="14"/>
        <end position="98"/>
    </location>
</feature>
<evidence type="ECO:0000256" key="4">
    <source>
        <dbReference type="ARBA" id="ARBA00013244"/>
    </source>
</evidence>
<dbReference type="SUPFAM" id="SSF55021">
    <property type="entry name" value="ACT-like"/>
    <property type="match status" value="1"/>
</dbReference>
<dbReference type="Pfam" id="PF03007">
    <property type="entry name" value="WS_DGAT_cat"/>
    <property type="match status" value="1"/>
</dbReference>
<dbReference type="UniPathway" id="UPA00282"/>
<evidence type="ECO:0000256" key="11">
    <source>
        <dbReference type="RuleBase" id="RU361241"/>
    </source>
</evidence>
<dbReference type="EC" id="2.3.1.20" evidence="4 11"/>
<dbReference type="GO" id="GO:0019432">
    <property type="term" value="P:triglyceride biosynthetic process"/>
    <property type="evidence" value="ECO:0007669"/>
    <property type="project" value="UniProtKB-UniPathway"/>
</dbReference>
<evidence type="ECO:0000256" key="7">
    <source>
        <dbReference type="ARBA" id="ARBA00022798"/>
    </source>
</evidence>
<dbReference type="NCBIfam" id="TIGR02946">
    <property type="entry name" value="acyl_WS_DGAT"/>
    <property type="match status" value="1"/>
</dbReference>
<keyword evidence="7 11" id="KW-0319">Glycerol metabolism</keyword>
<keyword evidence="9 11" id="KW-0012">Acyltransferase</keyword>
<dbReference type="InterPro" id="IPR009721">
    <property type="entry name" value="O-acyltransferase_WSD1_C"/>
</dbReference>
<evidence type="ECO:0000256" key="1">
    <source>
        <dbReference type="ARBA" id="ARBA00004771"/>
    </source>
</evidence>
<dbReference type="Pfam" id="PF06974">
    <property type="entry name" value="WS_DGAT_C"/>
    <property type="match status" value="1"/>
</dbReference>
<evidence type="ECO:0000256" key="5">
    <source>
        <dbReference type="ARBA" id="ARBA00022516"/>
    </source>
</evidence>
<keyword evidence="14" id="KW-1185">Reference proteome</keyword>
<comment type="caution">
    <text evidence="13">The sequence shown here is derived from an EMBL/GenBank/DDBJ whole genome shotgun (WGS) entry which is preliminary data.</text>
</comment>
<evidence type="ECO:0000256" key="2">
    <source>
        <dbReference type="ARBA" id="ARBA00005189"/>
    </source>
</evidence>
<name>A0A839RJI9_9ACTN</name>
<evidence type="ECO:0000256" key="10">
    <source>
        <dbReference type="ARBA" id="ARBA00048109"/>
    </source>
</evidence>
<evidence type="ECO:0000256" key="9">
    <source>
        <dbReference type="ARBA" id="ARBA00023315"/>
    </source>
</evidence>
<dbReference type="GO" id="GO:0005886">
    <property type="term" value="C:plasma membrane"/>
    <property type="evidence" value="ECO:0007669"/>
    <property type="project" value="TreeGrafter"/>
</dbReference>